<sequence length="147" mass="16376">MGWAQLVAVALVLLEYGLKLVAVGTVPENRRPSSSSAWLLLILYSRALPEAGVHIHLYPAPAVLHAKYLTVDDTVAMIGSSNMDFRSFALDYEVMLLAFGGDLVAELQANAAHYRAISRELTLEEWRGQPWHHRYLDNVCRLVSALM</sequence>
<dbReference type="RefSeq" id="WP_062736592.1">
    <property type="nucleotide sequence ID" value="NZ_BJZS01000094.1"/>
</dbReference>
<proteinExistence type="predicted"/>
<feature type="domain" description="PLD phosphodiesterase" evidence="1">
    <location>
        <begin position="60"/>
        <end position="87"/>
    </location>
</feature>
<keyword evidence="3" id="KW-1185">Reference proteome</keyword>
<evidence type="ECO:0000259" key="1">
    <source>
        <dbReference type="PROSITE" id="PS50035"/>
    </source>
</evidence>
<dbReference type="PANTHER" id="PTHR21248:SF22">
    <property type="entry name" value="PHOSPHOLIPASE D"/>
    <property type="match status" value="1"/>
</dbReference>
<evidence type="ECO:0000313" key="3">
    <source>
        <dbReference type="Proteomes" id="UP000321103"/>
    </source>
</evidence>
<dbReference type="Gene3D" id="3.30.870.10">
    <property type="entry name" value="Endonuclease Chain A"/>
    <property type="match status" value="1"/>
</dbReference>
<dbReference type="EMBL" id="BJZS01000094">
    <property type="protein sequence ID" value="GEO96728.1"/>
    <property type="molecule type" value="Genomic_DNA"/>
</dbReference>
<protein>
    <recommendedName>
        <fullName evidence="1">PLD phosphodiesterase domain-containing protein</fullName>
    </recommendedName>
</protein>
<dbReference type="GO" id="GO:0008808">
    <property type="term" value="F:cardiolipin synthase activity"/>
    <property type="evidence" value="ECO:0007669"/>
    <property type="project" value="TreeGrafter"/>
</dbReference>
<dbReference type="SMART" id="SM00155">
    <property type="entry name" value="PLDc"/>
    <property type="match status" value="1"/>
</dbReference>
<dbReference type="InterPro" id="IPR025202">
    <property type="entry name" value="PLD-like_dom"/>
</dbReference>
<dbReference type="InterPro" id="IPR001736">
    <property type="entry name" value="PLipase_D/transphosphatidylase"/>
</dbReference>
<dbReference type="PROSITE" id="PS50035">
    <property type="entry name" value="PLD"/>
    <property type="match status" value="1"/>
</dbReference>
<dbReference type="Proteomes" id="UP000321103">
    <property type="component" value="Unassembled WGS sequence"/>
</dbReference>
<dbReference type="PANTHER" id="PTHR21248">
    <property type="entry name" value="CARDIOLIPIN SYNTHASE"/>
    <property type="match status" value="1"/>
</dbReference>
<name>A0A512IGC1_9MICC</name>
<reference evidence="2 3" key="1">
    <citation type="submission" date="2019-07" db="EMBL/GenBank/DDBJ databases">
        <title>Whole genome shotgun sequence of Kocuria turfanensis NBRC 107627.</title>
        <authorList>
            <person name="Hosoyama A."/>
            <person name="Uohara A."/>
            <person name="Ohji S."/>
            <person name="Ichikawa N."/>
        </authorList>
    </citation>
    <scope>NUCLEOTIDE SEQUENCE [LARGE SCALE GENOMIC DNA]</scope>
    <source>
        <strain evidence="2 3">NBRC 107627</strain>
    </source>
</reference>
<dbReference type="STRING" id="388357.GCA_001580365_03214"/>
<dbReference type="Pfam" id="PF13091">
    <property type="entry name" value="PLDc_2"/>
    <property type="match status" value="1"/>
</dbReference>
<dbReference type="GO" id="GO:0032049">
    <property type="term" value="P:cardiolipin biosynthetic process"/>
    <property type="evidence" value="ECO:0007669"/>
    <property type="project" value="UniProtKB-ARBA"/>
</dbReference>
<dbReference type="GO" id="GO:0016020">
    <property type="term" value="C:membrane"/>
    <property type="evidence" value="ECO:0007669"/>
    <property type="project" value="TreeGrafter"/>
</dbReference>
<accession>A0A512IGC1</accession>
<gene>
    <name evidence="2" type="ORF">KTU01_28510</name>
</gene>
<comment type="caution">
    <text evidence="2">The sequence shown here is derived from an EMBL/GenBank/DDBJ whole genome shotgun (WGS) entry which is preliminary data.</text>
</comment>
<organism evidence="2 3">
    <name type="scientific">Kocuria turfanensis</name>
    <dbReference type="NCBI Taxonomy" id="388357"/>
    <lineage>
        <taxon>Bacteria</taxon>
        <taxon>Bacillati</taxon>
        <taxon>Actinomycetota</taxon>
        <taxon>Actinomycetes</taxon>
        <taxon>Micrococcales</taxon>
        <taxon>Micrococcaceae</taxon>
        <taxon>Kocuria</taxon>
    </lineage>
</organism>
<dbReference type="SUPFAM" id="SSF56024">
    <property type="entry name" value="Phospholipase D/nuclease"/>
    <property type="match status" value="1"/>
</dbReference>
<dbReference type="AlphaFoldDB" id="A0A512IGC1"/>
<evidence type="ECO:0000313" key="2">
    <source>
        <dbReference type="EMBL" id="GEO96728.1"/>
    </source>
</evidence>